<dbReference type="OrthoDB" id="8238916at2"/>
<keyword evidence="3" id="KW-1185">Reference proteome</keyword>
<evidence type="ECO:0008006" key="4">
    <source>
        <dbReference type="Google" id="ProtNLM"/>
    </source>
</evidence>
<comment type="caution">
    <text evidence="2">The sequence shown here is derived from an EMBL/GenBank/DDBJ whole genome shotgun (WGS) entry which is preliminary data.</text>
</comment>
<dbReference type="Proteomes" id="UP000052023">
    <property type="component" value="Unassembled WGS sequence"/>
</dbReference>
<protein>
    <recommendedName>
        <fullName evidence="4">UrcA family protein</fullName>
    </recommendedName>
</protein>
<dbReference type="EMBL" id="LLYA01000157">
    <property type="protein sequence ID" value="KRR23972.1"/>
    <property type="molecule type" value="Genomic_DNA"/>
</dbReference>
<gene>
    <name evidence="2" type="ORF">CQ13_26710</name>
</gene>
<accession>A0A0R3MV99</accession>
<keyword evidence="1" id="KW-0732">Signal</keyword>
<feature type="signal peptide" evidence="1">
    <location>
        <begin position="1"/>
        <end position="19"/>
    </location>
</feature>
<dbReference type="RefSeq" id="WP_057844479.1">
    <property type="nucleotide sequence ID" value="NZ_LLYA01000157.1"/>
</dbReference>
<proteinExistence type="predicted"/>
<sequence length="126" mass="13350">MRVFIAVSIVVASVSSASAQFAMDHGHAADAAQAARTARAAADAKAAAIASGAPLLPSQQTNFYVGSRGTVKITPRTAEELKADEAAQAAWSERCRPTVVEDREGLRRVRYAERDCDLSRFNTAGN</sequence>
<reference evidence="2 3" key="1">
    <citation type="submission" date="2014-03" db="EMBL/GenBank/DDBJ databases">
        <title>Bradyrhizobium valentinum sp. nov., isolated from effective nodules of Lupinus mariae-josephae, a lupine endemic of basic-lime soils in Eastern Spain.</title>
        <authorList>
            <person name="Duran D."/>
            <person name="Rey L."/>
            <person name="Navarro A."/>
            <person name="Busquets A."/>
            <person name="Imperial J."/>
            <person name="Ruiz-Argueso T."/>
        </authorList>
    </citation>
    <scope>NUCLEOTIDE SEQUENCE [LARGE SCALE GENOMIC DNA]</scope>
    <source>
        <strain evidence="2 3">Ro19</strain>
    </source>
</reference>
<feature type="chain" id="PRO_5006444557" description="UrcA family protein" evidence="1">
    <location>
        <begin position="20"/>
        <end position="126"/>
    </location>
</feature>
<evidence type="ECO:0000256" key="1">
    <source>
        <dbReference type="SAM" id="SignalP"/>
    </source>
</evidence>
<name>A0A0R3MV99_9BRAD</name>
<organism evidence="2 3">
    <name type="scientific">Bradyrhizobium retamae</name>
    <dbReference type="NCBI Taxonomy" id="1300035"/>
    <lineage>
        <taxon>Bacteria</taxon>
        <taxon>Pseudomonadati</taxon>
        <taxon>Pseudomonadota</taxon>
        <taxon>Alphaproteobacteria</taxon>
        <taxon>Hyphomicrobiales</taxon>
        <taxon>Nitrobacteraceae</taxon>
        <taxon>Bradyrhizobium</taxon>
    </lineage>
</organism>
<evidence type="ECO:0000313" key="2">
    <source>
        <dbReference type="EMBL" id="KRR23972.1"/>
    </source>
</evidence>
<evidence type="ECO:0000313" key="3">
    <source>
        <dbReference type="Proteomes" id="UP000052023"/>
    </source>
</evidence>
<dbReference type="AlphaFoldDB" id="A0A0R3MV99"/>